<accession>A0A2U8E0T6</accession>
<dbReference type="KEGG" id="elut:CKA38_03620"/>
<sequence>MLALALAMPVIVHMAPWGGGMSLGAFLLPMFWAAFVAVYLYGIWPGLLVAVFGPVVNNFLTNFPELRINTVLTFEVAVFVVFSWLVLRNPRGRAFWLLAPLAYVVAKVCSCALIAAGVEIFGNMGVATEFFARSVSRGAPGLVVLAAINFALVRGWIGSNGAGGGGHGPEAAA</sequence>
<reference evidence="2 3" key="1">
    <citation type="journal article" date="2018" name="Syst. Appl. Microbiol.">
        <title>Ereboglobus luteus gen. nov. sp. nov. from cockroach guts, and new insights into the oxygen relationship of the genera Opitutus and Didymococcus (Verrucomicrobia: Opitutaceae).</title>
        <authorList>
            <person name="Tegtmeier D."/>
            <person name="Belitz A."/>
            <person name="Radek R."/>
            <person name="Heimerl T."/>
            <person name="Brune A."/>
        </authorList>
    </citation>
    <scope>NUCLEOTIDE SEQUENCE [LARGE SCALE GENOMIC DNA]</scope>
    <source>
        <strain evidence="2 3">Ho45</strain>
    </source>
</reference>
<gene>
    <name evidence="2" type="ORF">CKA38_03620</name>
</gene>
<evidence type="ECO:0008006" key="4">
    <source>
        <dbReference type="Google" id="ProtNLM"/>
    </source>
</evidence>
<dbReference type="Proteomes" id="UP000244896">
    <property type="component" value="Chromosome"/>
</dbReference>
<organism evidence="2 3">
    <name type="scientific">Ereboglobus luteus</name>
    <dbReference type="NCBI Taxonomy" id="1796921"/>
    <lineage>
        <taxon>Bacteria</taxon>
        <taxon>Pseudomonadati</taxon>
        <taxon>Verrucomicrobiota</taxon>
        <taxon>Opitutia</taxon>
        <taxon>Opitutales</taxon>
        <taxon>Opitutaceae</taxon>
        <taxon>Ereboglobus</taxon>
    </lineage>
</organism>
<keyword evidence="1" id="KW-1133">Transmembrane helix</keyword>
<feature type="transmembrane region" description="Helical" evidence="1">
    <location>
        <begin position="68"/>
        <end position="87"/>
    </location>
</feature>
<dbReference type="EMBL" id="CP023004">
    <property type="protein sequence ID" value="AWI08459.1"/>
    <property type="molecule type" value="Genomic_DNA"/>
</dbReference>
<keyword evidence="1" id="KW-0812">Transmembrane</keyword>
<dbReference type="OrthoDB" id="199416at2"/>
<name>A0A2U8E0T6_9BACT</name>
<dbReference type="AlphaFoldDB" id="A0A2U8E0T6"/>
<feature type="transmembrane region" description="Helical" evidence="1">
    <location>
        <begin position="30"/>
        <end position="56"/>
    </location>
</feature>
<keyword evidence="3" id="KW-1185">Reference proteome</keyword>
<evidence type="ECO:0000313" key="3">
    <source>
        <dbReference type="Proteomes" id="UP000244896"/>
    </source>
</evidence>
<feature type="transmembrane region" description="Helical" evidence="1">
    <location>
        <begin position="93"/>
        <end position="118"/>
    </location>
</feature>
<evidence type="ECO:0000256" key="1">
    <source>
        <dbReference type="SAM" id="Phobius"/>
    </source>
</evidence>
<feature type="transmembrane region" description="Helical" evidence="1">
    <location>
        <begin position="139"/>
        <end position="157"/>
    </location>
</feature>
<evidence type="ECO:0000313" key="2">
    <source>
        <dbReference type="EMBL" id="AWI08459.1"/>
    </source>
</evidence>
<protein>
    <recommendedName>
        <fullName evidence="4">ECF transporter S component</fullName>
    </recommendedName>
</protein>
<dbReference type="RefSeq" id="WP_152032653.1">
    <property type="nucleotide sequence ID" value="NZ_CP023004.1"/>
</dbReference>
<keyword evidence="1" id="KW-0472">Membrane</keyword>
<proteinExistence type="predicted"/>